<accession>A0A9P9BRM7</accession>
<feature type="region of interest" description="Disordered" evidence="1">
    <location>
        <begin position="54"/>
        <end position="151"/>
    </location>
</feature>
<comment type="caution">
    <text evidence="2">The sequence shown here is derived from an EMBL/GenBank/DDBJ whole genome shotgun (WGS) entry which is preliminary data.</text>
</comment>
<feature type="compositionally biased region" description="Polar residues" evidence="1">
    <location>
        <begin position="141"/>
        <end position="151"/>
    </location>
</feature>
<organism evidence="2 3">
    <name type="scientific">Microdochium trichocladiopsis</name>
    <dbReference type="NCBI Taxonomy" id="1682393"/>
    <lineage>
        <taxon>Eukaryota</taxon>
        <taxon>Fungi</taxon>
        <taxon>Dikarya</taxon>
        <taxon>Ascomycota</taxon>
        <taxon>Pezizomycotina</taxon>
        <taxon>Sordariomycetes</taxon>
        <taxon>Xylariomycetidae</taxon>
        <taxon>Xylariales</taxon>
        <taxon>Microdochiaceae</taxon>
        <taxon>Microdochium</taxon>
    </lineage>
</organism>
<sequence length="239" mass="26868">MRPISPDHFAVPTALAHRSHNPRHTISSSFSFTIPETWRPKGGIVRWINELPGPKAREEPLEPTPMLGQKHDLEPDNEKTPTSEDHRNKRTRRFSAASFTKSHDQMQQQTSLFTRGHRAVASISSTFTSTSRHRRQDQHQEQPVSRSETAASNYTVVYQQSDYYHHHHHHGDDQQQGQHRYAKDNTSSRRASSTMAGTTARGSVISNSPPGTPLTIPGRARMRFAFVGDSGCGKSSLLL</sequence>
<feature type="compositionally biased region" description="Basic and acidic residues" evidence="1">
    <location>
        <begin position="69"/>
        <end position="87"/>
    </location>
</feature>
<dbReference type="Proteomes" id="UP000756346">
    <property type="component" value="Unassembled WGS sequence"/>
</dbReference>
<reference evidence="2" key="1">
    <citation type="journal article" date="2021" name="Nat. Commun.">
        <title>Genetic determinants of endophytism in the Arabidopsis root mycobiome.</title>
        <authorList>
            <person name="Mesny F."/>
            <person name="Miyauchi S."/>
            <person name="Thiergart T."/>
            <person name="Pickel B."/>
            <person name="Atanasova L."/>
            <person name="Karlsson M."/>
            <person name="Huettel B."/>
            <person name="Barry K.W."/>
            <person name="Haridas S."/>
            <person name="Chen C."/>
            <person name="Bauer D."/>
            <person name="Andreopoulos W."/>
            <person name="Pangilinan J."/>
            <person name="LaButti K."/>
            <person name="Riley R."/>
            <person name="Lipzen A."/>
            <person name="Clum A."/>
            <person name="Drula E."/>
            <person name="Henrissat B."/>
            <person name="Kohler A."/>
            <person name="Grigoriev I.V."/>
            <person name="Martin F.M."/>
            <person name="Hacquard S."/>
        </authorList>
    </citation>
    <scope>NUCLEOTIDE SEQUENCE</scope>
    <source>
        <strain evidence="2">MPI-CAGE-CH-0230</strain>
    </source>
</reference>
<dbReference type="AlphaFoldDB" id="A0A9P9BRM7"/>
<dbReference type="GeneID" id="70177298"/>
<gene>
    <name evidence="2" type="ORF">B0I36DRAFT_103279</name>
</gene>
<name>A0A9P9BRM7_9PEZI</name>
<dbReference type="EMBL" id="JAGTJQ010000004">
    <property type="protein sequence ID" value="KAH7032980.1"/>
    <property type="molecule type" value="Genomic_DNA"/>
</dbReference>
<proteinExistence type="predicted"/>
<protein>
    <submittedName>
        <fullName evidence="2">Uncharacterized protein</fullName>
    </submittedName>
</protein>
<feature type="compositionally biased region" description="Polar residues" evidence="1">
    <location>
        <begin position="97"/>
        <end position="113"/>
    </location>
</feature>
<feature type="region of interest" description="Disordered" evidence="1">
    <location>
        <begin position="165"/>
        <end position="216"/>
    </location>
</feature>
<feature type="compositionally biased region" description="Polar residues" evidence="1">
    <location>
        <begin position="188"/>
        <end position="209"/>
    </location>
</feature>
<dbReference type="RefSeq" id="XP_046013812.1">
    <property type="nucleotide sequence ID" value="XM_046147752.1"/>
</dbReference>
<evidence type="ECO:0000313" key="2">
    <source>
        <dbReference type="EMBL" id="KAH7032980.1"/>
    </source>
</evidence>
<evidence type="ECO:0000313" key="3">
    <source>
        <dbReference type="Proteomes" id="UP000756346"/>
    </source>
</evidence>
<evidence type="ECO:0000256" key="1">
    <source>
        <dbReference type="SAM" id="MobiDB-lite"/>
    </source>
</evidence>
<keyword evidence="3" id="KW-1185">Reference proteome</keyword>